<comment type="similarity">
    <text evidence="7">Belongs to the binding-protein-dependent transport system permease family.</text>
</comment>
<evidence type="ECO:0000313" key="9">
    <source>
        <dbReference type="EMBL" id="AMW34208.1"/>
    </source>
</evidence>
<dbReference type="GeneID" id="53315991"/>
<evidence type="ECO:0000259" key="8">
    <source>
        <dbReference type="PROSITE" id="PS50928"/>
    </source>
</evidence>
<dbReference type="CDD" id="cd06261">
    <property type="entry name" value="TM_PBP2"/>
    <property type="match status" value="1"/>
</dbReference>
<dbReference type="AlphaFoldDB" id="A0A143DDK6"/>
<keyword evidence="2 7" id="KW-0813">Transport</keyword>
<feature type="transmembrane region" description="Helical" evidence="7">
    <location>
        <begin position="155"/>
        <end position="180"/>
    </location>
</feature>
<keyword evidence="5 7" id="KW-1133">Transmembrane helix</keyword>
<reference evidence="9 10" key="1">
    <citation type="submission" date="2016-02" db="EMBL/GenBank/DDBJ databases">
        <title>Complete Genome of H5569, the type strain of the newly described species Haematospirillium jordaniae.</title>
        <authorList>
            <person name="Nicholson A.C."/>
            <person name="Humrighouse B.W."/>
            <person name="Loparov V."/>
            <person name="McQuiston J.R."/>
        </authorList>
    </citation>
    <scope>NUCLEOTIDE SEQUENCE [LARGE SCALE GENOMIC DNA]</scope>
    <source>
        <strain evidence="9 10">H5569</strain>
    </source>
</reference>
<keyword evidence="10" id="KW-1185">Reference proteome</keyword>
<accession>A0A143DDK6</accession>
<dbReference type="Pfam" id="PF00528">
    <property type="entry name" value="BPD_transp_1"/>
    <property type="match status" value="1"/>
</dbReference>
<dbReference type="STRING" id="1549855.AY555_02345"/>
<dbReference type="KEGG" id="hjo:AY555_02345"/>
<dbReference type="PANTHER" id="PTHR30465:SF66">
    <property type="entry name" value="INNER MEMBRANE ABC TRANSPORTER PERMEASE PROTEIN YEJB"/>
    <property type="match status" value="1"/>
</dbReference>
<feature type="transmembrane region" description="Helical" evidence="7">
    <location>
        <begin position="268"/>
        <end position="295"/>
    </location>
</feature>
<dbReference type="InterPro" id="IPR035906">
    <property type="entry name" value="MetI-like_sf"/>
</dbReference>
<dbReference type="InterPro" id="IPR000515">
    <property type="entry name" value="MetI-like"/>
</dbReference>
<dbReference type="OrthoDB" id="7834831at2"/>
<keyword evidence="6 7" id="KW-0472">Membrane</keyword>
<evidence type="ECO:0000313" key="10">
    <source>
        <dbReference type="Proteomes" id="UP000076066"/>
    </source>
</evidence>
<evidence type="ECO:0000256" key="6">
    <source>
        <dbReference type="ARBA" id="ARBA00023136"/>
    </source>
</evidence>
<evidence type="ECO:0000256" key="4">
    <source>
        <dbReference type="ARBA" id="ARBA00022692"/>
    </source>
</evidence>
<feature type="domain" description="ABC transmembrane type-1" evidence="8">
    <location>
        <begin position="119"/>
        <end position="334"/>
    </location>
</feature>
<evidence type="ECO:0000256" key="5">
    <source>
        <dbReference type="ARBA" id="ARBA00022989"/>
    </source>
</evidence>
<evidence type="ECO:0000256" key="3">
    <source>
        <dbReference type="ARBA" id="ARBA00022475"/>
    </source>
</evidence>
<dbReference type="Gene3D" id="1.10.3720.10">
    <property type="entry name" value="MetI-like"/>
    <property type="match status" value="1"/>
</dbReference>
<dbReference type="NCBIfam" id="NF011712">
    <property type="entry name" value="PRK15133.1"/>
    <property type="match status" value="1"/>
</dbReference>
<dbReference type="PANTHER" id="PTHR30465">
    <property type="entry name" value="INNER MEMBRANE ABC TRANSPORTER"/>
    <property type="match status" value="1"/>
</dbReference>
<dbReference type="RefSeq" id="WP_066132927.1">
    <property type="nucleotide sequence ID" value="NZ_CP014525.1"/>
</dbReference>
<feature type="transmembrane region" description="Helical" evidence="7">
    <location>
        <begin position="210"/>
        <end position="233"/>
    </location>
</feature>
<dbReference type="GO" id="GO:0042884">
    <property type="term" value="P:microcin transport"/>
    <property type="evidence" value="ECO:0007669"/>
    <property type="project" value="TreeGrafter"/>
</dbReference>
<sequence length="351" mass="38817">MGSYILRRLLLIPLTLLGIMTVNFFVIQTAPGGPVEQTLLMMTEATGGLASESGAGETTLYRGKQGLDDEHIEHIRKQFGFDRPLHERYLMMLADYARFELGESFYQSKPVTEMVIDALPVSISLGVLSTLIIYTISIPLGILKAIRSGSRLDGISSWIVVVGYAVPSFMFGILFIIFLAGGRFLDWFPMRGLASDDFHTLSWAGQVLDWLWHMTLPVTAMVMSGFASLTLLTRNSFLEEISKQYVITARAKGLTERRVLYGHVFRNAMLIVIAGFPATLIAMFLTGSILIESIFSLNGLGLLGFEAVVRRDYPVVFGSLYIFGLIGLVMNLASDIALHLVDPRITFESAP</sequence>
<dbReference type="Proteomes" id="UP000076066">
    <property type="component" value="Chromosome"/>
</dbReference>
<evidence type="ECO:0000256" key="7">
    <source>
        <dbReference type="RuleBase" id="RU363032"/>
    </source>
</evidence>
<organism evidence="9 10">
    <name type="scientific">Haematospirillum jordaniae</name>
    <dbReference type="NCBI Taxonomy" id="1549855"/>
    <lineage>
        <taxon>Bacteria</taxon>
        <taxon>Pseudomonadati</taxon>
        <taxon>Pseudomonadota</taxon>
        <taxon>Alphaproteobacteria</taxon>
        <taxon>Rhodospirillales</taxon>
        <taxon>Novispirillaceae</taxon>
        <taxon>Haematospirillum</taxon>
    </lineage>
</organism>
<dbReference type="GO" id="GO:0005886">
    <property type="term" value="C:plasma membrane"/>
    <property type="evidence" value="ECO:0007669"/>
    <property type="project" value="UniProtKB-SubCell"/>
</dbReference>
<evidence type="ECO:0000256" key="2">
    <source>
        <dbReference type="ARBA" id="ARBA00022448"/>
    </source>
</evidence>
<feature type="transmembrane region" description="Helical" evidence="7">
    <location>
        <begin position="118"/>
        <end position="143"/>
    </location>
</feature>
<proteinExistence type="inferred from homology"/>
<feature type="transmembrane region" description="Helical" evidence="7">
    <location>
        <begin position="9"/>
        <end position="30"/>
    </location>
</feature>
<evidence type="ECO:0000256" key="1">
    <source>
        <dbReference type="ARBA" id="ARBA00004651"/>
    </source>
</evidence>
<feature type="transmembrane region" description="Helical" evidence="7">
    <location>
        <begin position="315"/>
        <end position="334"/>
    </location>
</feature>
<name>A0A143DDK6_9PROT</name>
<protein>
    <submittedName>
        <fullName evidence="9">Microcin ABC transporter permease</fullName>
    </submittedName>
</protein>
<comment type="subcellular location">
    <subcellularLocation>
        <location evidence="1 7">Cell membrane</location>
        <topology evidence="1 7">Multi-pass membrane protein</topology>
    </subcellularLocation>
</comment>
<dbReference type="EMBL" id="CP014525">
    <property type="protein sequence ID" value="AMW34208.1"/>
    <property type="molecule type" value="Genomic_DNA"/>
</dbReference>
<dbReference type="GO" id="GO:0055085">
    <property type="term" value="P:transmembrane transport"/>
    <property type="evidence" value="ECO:0007669"/>
    <property type="project" value="InterPro"/>
</dbReference>
<dbReference type="SUPFAM" id="SSF161098">
    <property type="entry name" value="MetI-like"/>
    <property type="match status" value="1"/>
</dbReference>
<gene>
    <name evidence="9" type="ORF">AY555_02345</name>
</gene>
<keyword evidence="4 7" id="KW-0812">Transmembrane</keyword>
<keyword evidence="3" id="KW-1003">Cell membrane</keyword>
<dbReference type="PROSITE" id="PS50928">
    <property type="entry name" value="ABC_TM1"/>
    <property type="match status" value="1"/>
</dbReference>